<keyword evidence="9" id="KW-1185">Reference proteome</keyword>
<comment type="caution">
    <text evidence="8">The sequence shown here is derived from an EMBL/GenBank/DDBJ whole genome shotgun (WGS) entry which is preliminary data.</text>
</comment>
<dbReference type="Gene3D" id="1.10.238.10">
    <property type="entry name" value="EF-hand"/>
    <property type="match status" value="1"/>
</dbReference>
<evidence type="ECO:0000256" key="6">
    <source>
        <dbReference type="ARBA" id="ARBA00023315"/>
    </source>
</evidence>
<proteinExistence type="predicted"/>
<dbReference type="Proteomes" id="UP001605036">
    <property type="component" value="Unassembled WGS sequence"/>
</dbReference>
<dbReference type="AlphaFoldDB" id="A0ABD1YHJ2"/>
<dbReference type="EMBL" id="JBHFFA010000004">
    <property type="protein sequence ID" value="KAL2630212.1"/>
    <property type="molecule type" value="Genomic_DNA"/>
</dbReference>
<dbReference type="PANTHER" id="PTHR23063:SF50">
    <property type="entry name" value="PHOSPHOLIPID_GLYCEROL ACYLTRANSFERASE DOMAIN-CONTAINING PROTEIN"/>
    <property type="match status" value="1"/>
</dbReference>
<evidence type="ECO:0000259" key="7">
    <source>
        <dbReference type="PROSITE" id="PS50222"/>
    </source>
</evidence>
<gene>
    <name evidence="8" type="ORF">R1flu_014898</name>
</gene>
<keyword evidence="1" id="KW-0808">Transferase</keyword>
<keyword evidence="3" id="KW-1133">Transmembrane helix</keyword>
<keyword evidence="4" id="KW-0443">Lipid metabolism</keyword>
<evidence type="ECO:0000313" key="9">
    <source>
        <dbReference type="Proteomes" id="UP001605036"/>
    </source>
</evidence>
<evidence type="ECO:0000313" key="8">
    <source>
        <dbReference type="EMBL" id="KAL2630212.1"/>
    </source>
</evidence>
<keyword evidence="6" id="KW-0012">Acyltransferase</keyword>
<dbReference type="PANTHER" id="PTHR23063">
    <property type="entry name" value="PHOSPHOLIPID ACYLTRANSFERASE"/>
    <property type="match status" value="1"/>
</dbReference>
<name>A0ABD1YHJ2_9MARC</name>
<sequence length="227" mass="26102">MTQVHNYMEVEYLPIIRPSFAEQKNPRLFAERVRTTMARALNMMVTDHSYENAALATEAAKRGVDSGASLLEFPKFERLFHLGSKDAKRFFSNFRALNCGRKGIVTYESFVEGLGLPDSTVLRQLFQFFDRQDSGHITFHQYTFGLSFIAKHKYFTEAPAAIFKYCDGVENGYLQHDDLQPRIQDVIPSLSDKQYTNRRQEGRRYQSRRVLQLLGGQPGIRSSVSNI</sequence>
<dbReference type="GO" id="GO:0006629">
    <property type="term" value="P:lipid metabolic process"/>
    <property type="evidence" value="ECO:0007669"/>
    <property type="project" value="UniProtKB-KW"/>
</dbReference>
<organism evidence="8 9">
    <name type="scientific">Riccia fluitans</name>
    <dbReference type="NCBI Taxonomy" id="41844"/>
    <lineage>
        <taxon>Eukaryota</taxon>
        <taxon>Viridiplantae</taxon>
        <taxon>Streptophyta</taxon>
        <taxon>Embryophyta</taxon>
        <taxon>Marchantiophyta</taxon>
        <taxon>Marchantiopsida</taxon>
        <taxon>Marchantiidae</taxon>
        <taxon>Marchantiales</taxon>
        <taxon>Ricciaceae</taxon>
        <taxon>Riccia</taxon>
    </lineage>
</organism>
<dbReference type="InterPro" id="IPR002048">
    <property type="entry name" value="EF_hand_dom"/>
</dbReference>
<dbReference type="PROSITE" id="PS50222">
    <property type="entry name" value="EF_HAND_2"/>
    <property type="match status" value="1"/>
</dbReference>
<feature type="domain" description="EF-hand" evidence="7">
    <location>
        <begin position="117"/>
        <end position="152"/>
    </location>
</feature>
<evidence type="ECO:0000256" key="5">
    <source>
        <dbReference type="ARBA" id="ARBA00023136"/>
    </source>
</evidence>
<evidence type="ECO:0000256" key="2">
    <source>
        <dbReference type="ARBA" id="ARBA00022692"/>
    </source>
</evidence>
<evidence type="ECO:0000256" key="1">
    <source>
        <dbReference type="ARBA" id="ARBA00022679"/>
    </source>
</evidence>
<dbReference type="SUPFAM" id="SSF47473">
    <property type="entry name" value="EF-hand"/>
    <property type="match status" value="1"/>
</dbReference>
<evidence type="ECO:0000256" key="4">
    <source>
        <dbReference type="ARBA" id="ARBA00023098"/>
    </source>
</evidence>
<keyword evidence="5" id="KW-0472">Membrane</keyword>
<accession>A0ABD1YHJ2</accession>
<protein>
    <recommendedName>
        <fullName evidence="7">EF-hand domain-containing protein</fullName>
    </recommendedName>
</protein>
<reference evidence="8 9" key="1">
    <citation type="submission" date="2024-09" db="EMBL/GenBank/DDBJ databases">
        <title>Chromosome-scale assembly of Riccia fluitans.</title>
        <authorList>
            <person name="Paukszto L."/>
            <person name="Sawicki J."/>
            <person name="Karawczyk K."/>
            <person name="Piernik-Szablinska J."/>
            <person name="Szczecinska M."/>
            <person name="Mazdziarz M."/>
        </authorList>
    </citation>
    <scope>NUCLEOTIDE SEQUENCE [LARGE SCALE GENOMIC DNA]</scope>
    <source>
        <strain evidence="8">Rf_01</strain>
        <tissue evidence="8">Aerial parts of the thallus</tissue>
    </source>
</reference>
<keyword evidence="2" id="KW-0812">Transmembrane</keyword>
<dbReference type="GO" id="GO:0016746">
    <property type="term" value="F:acyltransferase activity"/>
    <property type="evidence" value="ECO:0007669"/>
    <property type="project" value="UniProtKB-KW"/>
</dbReference>
<dbReference type="InterPro" id="IPR011992">
    <property type="entry name" value="EF-hand-dom_pair"/>
</dbReference>
<evidence type="ECO:0000256" key="3">
    <source>
        <dbReference type="ARBA" id="ARBA00022989"/>
    </source>
</evidence>